<gene>
    <name evidence="1" type="ORF">C0Q70_04434</name>
</gene>
<keyword evidence="2" id="KW-1185">Reference proteome</keyword>
<dbReference type="AlphaFoldDB" id="A0A2T7PIE7"/>
<accession>A0A2T7PIE7</accession>
<evidence type="ECO:0000313" key="2">
    <source>
        <dbReference type="Proteomes" id="UP000245119"/>
    </source>
</evidence>
<organism evidence="1 2">
    <name type="scientific">Pomacea canaliculata</name>
    <name type="common">Golden apple snail</name>
    <dbReference type="NCBI Taxonomy" id="400727"/>
    <lineage>
        <taxon>Eukaryota</taxon>
        <taxon>Metazoa</taxon>
        <taxon>Spiralia</taxon>
        <taxon>Lophotrochozoa</taxon>
        <taxon>Mollusca</taxon>
        <taxon>Gastropoda</taxon>
        <taxon>Caenogastropoda</taxon>
        <taxon>Architaenioglossa</taxon>
        <taxon>Ampullarioidea</taxon>
        <taxon>Ampullariidae</taxon>
        <taxon>Pomacea</taxon>
    </lineage>
</organism>
<proteinExistence type="predicted"/>
<dbReference type="EMBL" id="PZQS01000003">
    <property type="protein sequence ID" value="PVD33184.1"/>
    <property type="molecule type" value="Genomic_DNA"/>
</dbReference>
<comment type="caution">
    <text evidence="1">The sequence shown here is derived from an EMBL/GenBank/DDBJ whole genome shotgun (WGS) entry which is preliminary data.</text>
</comment>
<name>A0A2T7PIE7_POMCA</name>
<dbReference type="Proteomes" id="UP000245119">
    <property type="component" value="Linkage Group LG3"/>
</dbReference>
<sequence>MEAVQERDAFSPEGLFGVDTRLDCDSSTRDKRWSVHGDETFSSSCGARDIKVFVNAGSLCISVKQPSASKAHAASPVCLFGKPCNHRKTRDLQPGKRILTGCTNHTSGGKARMRGSMALKSCEGPHYHGSGARGAFVPTCTPPP</sequence>
<protein>
    <submittedName>
        <fullName evidence="1">Uncharacterized protein</fullName>
    </submittedName>
</protein>
<evidence type="ECO:0000313" key="1">
    <source>
        <dbReference type="EMBL" id="PVD33184.1"/>
    </source>
</evidence>
<reference evidence="1 2" key="1">
    <citation type="submission" date="2018-04" db="EMBL/GenBank/DDBJ databases">
        <title>The genome of golden apple snail Pomacea canaliculata provides insight into stress tolerance and invasive adaptation.</title>
        <authorList>
            <person name="Liu C."/>
            <person name="Liu B."/>
            <person name="Ren Y."/>
            <person name="Zhang Y."/>
            <person name="Wang H."/>
            <person name="Li S."/>
            <person name="Jiang F."/>
            <person name="Yin L."/>
            <person name="Zhang G."/>
            <person name="Qian W."/>
            <person name="Fan W."/>
        </authorList>
    </citation>
    <scope>NUCLEOTIDE SEQUENCE [LARGE SCALE GENOMIC DNA]</scope>
    <source>
        <strain evidence="1">SZHN2017</strain>
        <tissue evidence="1">Muscle</tissue>
    </source>
</reference>